<dbReference type="GO" id="GO:0006941">
    <property type="term" value="P:striated muscle contraction"/>
    <property type="evidence" value="ECO:0007669"/>
    <property type="project" value="TreeGrafter"/>
</dbReference>
<sequence>MYPVHWARVPNDCLRTTALKLSDVRGWSVLCDDPVRMLMVYVPEKDMSYDILELIEKEELLVFHRQTLDLYCKLAAHGNQRVAHLLCSHVDEDQIMYAVKNHYLSGPMRQGLHDFLIAVHLQTHAYARQTTSQEYVIPLITELTGKNVFDPDCEDRYPKILGPVVSILPEMKSEPLKSQ</sequence>
<protein>
    <recommendedName>
        <fullName evidence="1">Ryanodine receptor junctional solenoid domain-containing protein</fullName>
    </recommendedName>
</protein>
<keyword evidence="2" id="KW-1185">Reference proteome</keyword>
<evidence type="ECO:0000259" key="1">
    <source>
        <dbReference type="Pfam" id="PF21119"/>
    </source>
</evidence>
<dbReference type="GO" id="GO:0014808">
    <property type="term" value="P:release of sequestered calcium ion into cytosol by sarcoplasmic reticulum"/>
    <property type="evidence" value="ECO:0007669"/>
    <property type="project" value="TreeGrafter"/>
</dbReference>
<dbReference type="InterPro" id="IPR015925">
    <property type="entry name" value="Ryanodine_IP3_receptor"/>
</dbReference>
<name>A0A914QGP9_9BILA</name>
<dbReference type="GO" id="GO:0042383">
    <property type="term" value="C:sarcolemma"/>
    <property type="evidence" value="ECO:0007669"/>
    <property type="project" value="TreeGrafter"/>
</dbReference>
<feature type="domain" description="Ryanodine receptor junctional solenoid" evidence="1">
    <location>
        <begin position="64"/>
        <end position="174"/>
    </location>
</feature>
<reference evidence="3" key="1">
    <citation type="submission" date="2022-11" db="UniProtKB">
        <authorList>
            <consortium name="WormBaseParasite"/>
        </authorList>
    </citation>
    <scope>IDENTIFICATION</scope>
</reference>
<dbReference type="Pfam" id="PF21119">
    <property type="entry name" value="RYDR_Jsol"/>
    <property type="match status" value="1"/>
</dbReference>
<dbReference type="PANTHER" id="PTHR46399:SF8">
    <property type="entry name" value="B30.2_SPRY DOMAIN-CONTAINING PROTEIN"/>
    <property type="match status" value="1"/>
</dbReference>
<dbReference type="GO" id="GO:0034704">
    <property type="term" value="C:calcium channel complex"/>
    <property type="evidence" value="ECO:0007669"/>
    <property type="project" value="TreeGrafter"/>
</dbReference>
<proteinExistence type="predicted"/>
<dbReference type="GO" id="GO:0030018">
    <property type="term" value="C:Z disc"/>
    <property type="evidence" value="ECO:0007669"/>
    <property type="project" value="TreeGrafter"/>
</dbReference>
<dbReference type="GO" id="GO:0005790">
    <property type="term" value="C:smooth endoplasmic reticulum"/>
    <property type="evidence" value="ECO:0007669"/>
    <property type="project" value="TreeGrafter"/>
</dbReference>
<dbReference type="PANTHER" id="PTHR46399">
    <property type="entry name" value="B30.2/SPRY DOMAIN-CONTAINING PROTEIN"/>
    <property type="match status" value="1"/>
</dbReference>
<dbReference type="WBParaSite" id="PDA_v2.g30597.t1">
    <property type="protein sequence ID" value="PDA_v2.g30597.t1"/>
    <property type="gene ID" value="PDA_v2.g30597"/>
</dbReference>
<organism evidence="2 3">
    <name type="scientific">Panagrolaimus davidi</name>
    <dbReference type="NCBI Taxonomy" id="227884"/>
    <lineage>
        <taxon>Eukaryota</taxon>
        <taxon>Metazoa</taxon>
        <taxon>Ecdysozoa</taxon>
        <taxon>Nematoda</taxon>
        <taxon>Chromadorea</taxon>
        <taxon>Rhabditida</taxon>
        <taxon>Tylenchina</taxon>
        <taxon>Panagrolaimomorpha</taxon>
        <taxon>Panagrolaimoidea</taxon>
        <taxon>Panagrolaimidae</taxon>
        <taxon>Panagrolaimus</taxon>
    </lineage>
</organism>
<dbReference type="GO" id="GO:0033017">
    <property type="term" value="C:sarcoplasmic reticulum membrane"/>
    <property type="evidence" value="ECO:0007669"/>
    <property type="project" value="TreeGrafter"/>
</dbReference>
<accession>A0A914QGP9</accession>
<dbReference type="Proteomes" id="UP000887578">
    <property type="component" value="Unplaced"/>
</dbReference>
<evidence type="ECO:0000313" key="3">
    <source>
        <dbReference type="WBParaSite" id="PDA_v2.g30597.t1"/>
    </source>
</evidence>
<dbReference type="InterPro" id="IPR048581">
    <property type="entry name" value="RYDR_Jsol"/>
</dbReference>
<dbReference type="AlphaFoldDB" id="A0A914QGP9"/>
<dbReference type="GO" id="GO:0005219">
    <property type="term" value="F:ryanodine-sensitive calcium-release channel activity"/>
    <property type="evidence" value="ECO:0007669"/>
    <property type="project" value="TreeGrafter"/>
</dbReference>
<evidence type="ECO:0000313" key="2">
    <source>
        <dbReference type="Proteomes" id="UP000887578"/>
    </source>
</evidence>